<dbReference type="InterPro" id="IPR013783">
    <property type="entry name" value="Ig-like_fold"/>
</dbReference>
<evidence type="ECO:0000259" key="3">
    <source>
        <dbReference type="PROSITE" id="PS51782"/>
    </source>
</evidence>
<dbReference type="RefSeq" id="WP_192028887.1">
    <property type="nucleotide sequence ID" value="NZ_JACYTR010000010.1"/>
</dbReference>
<protein>
    <submittedName>
        <fullName evidence="4">LysM peptidoglycan-binding domain-containing protein</fullName>
    </submittedName>
</protein>
<feature type="chain" id="PRO_5043867867" evidence="2">
    <location>
        <begin position="24"/>
        <end position="448"/>
    </location>
</feature>
<evidence type="ECO:0000256" key="1">
    <source>
        <dbReference type="SAM" id="MobiDB-lite"/>
    </source>
</evidence>
<feature type="region of interest" description="Disordered" evidence="1">
    <location>
        <begin position="109"/>
        <end position="128"/>
    </location>
</feature>
<dbReference type="PROSITE" id="PS51782">
    <property type="entry name" value="LYSM"/>
    <property type="match status" value="1"/>
</dbReference>
<comment type="caution">
    <text evidence="4">The sequence shown here is derived from an EMBL/GenBank/DDBJ whole genome shotgun (WGS) entry which is preliminary data.</text>
</comment>
<dbReference type="AlphaFoldDB" id="A0AAW3ZMB0"/>
<evidence type="ECO:0000313" key="5">
    <source>
        <dbReference type="Proteomes" id="UP000613768"/>
    </source>
</evidence>
<sequence length="448" mass="49396">MSRLIAWMSACLILATIADYAQAAATYEDTVEPYVVKSGDTISHITHRFLGDSLFWRDNWALNPQVKDPDKLRIGQVLQIITHRKVIAEAAEVVEAVNRTEKMLAPPEWQPAHRGDQLNSGDGLRTRQSSTAELRFNTESSLRLEEFSQVFLAERRTTLRGVDRGSVKVERGAVGLVFEPIKKPRTEIELIAGPSVTRAQAEANSGTQLRAAPMDDGGAKVMVYQGKSEVEAAGQTVAVSKGMGTRVPDTGPPLPPVKLLPAPQLEHSEVRWNYSNGLLRWQPVERAAQYVIEVCADPECRQPLQSEQFDAQQLSIQVKPLPAGLSFWRVRALSDQQLDGHNSESGRIQIDNPQPDLAGPMVALQPISGFVIDQSGQYRLGPNARLKLHVHDDQSGLAAVELLQADGNWAQLTDFELSPDTLGSTQLRARDQLNNVTFVDLSWPDAQP</sequence>
<keyword evidence="2" id="KW-0732">Signal</keyword>
<feature type="domain" description="LysM" evidence="3">
    <location>
        <begin position="32"/>
        <end position="80"/>
    </location>
</feature>
<dbReference type="CDD" id="cd00118">
    <property type="entry name" value="LysM"/>
    <property type="match status" value="1"/>
</dbReference>
<organism evidence="4 5">
    <name type="scientific">Pseudomarimonas arenosa</name>
    <dbReference type="NCBI Taxonomy" id="2774145"/>
    <lineage>
        <taxon>Bacteria</taxon>
        <taxon>Pseudomonadati</taxon>
        <taxon>Pseudomonadota</taxon>
        <taxon>Gammaproteobacteria</taxon>
        <taxon>Lysobacterales</taxon>
        <taxon>Lysobacteraceae</taxon>
        <taxon>Pseudomarimonas</taxon>
    </lineage>
</organism>
<evidence type="ECO:0000313" key="4">
    <source>
        <dbReference type="EMBL" id="MBD8525536.1"/>
    </source>
</evidence>
<dbReference type="Proteomes" id="UP000613768">
    <property type="component" value="Unassembled WGS sequence"/>
</dbReference>
<feature type="signal peptide" evidence="2">
    <location>
        <begin position="1"/>
        <end position="23"/>
    </location>
</feature>
<reference evidence="4 5" key="1">
    <citation type="submission" date="2020-09" db="EMBL/GenBank/DDBJ databases">
        <title>Pseudoxanthomonas sp. CAU 1598 isolated from sand of Yaerae Beach.</title>
        <authorList>
            <person name="Kim W."/>
        </authorList>
    </citation>
    <scope>NUCLEOTIDE SEQUENCE [LARGE SCALE GENOMIC DNA]</scope>
    <source>
        <strain evidence="4 5">CAU 1598</strain>
    </source>
</reference>
<dbReference type="Gene3D" id="3.10.350.10">
    <property type="entry name" value="LysM domain"/>
    <property type="match status" value="1"/>
</dbReference>
<name>A0AAW3ZMB0_9GAMM</name>
<gene>
    <name evidence="4" type="ORF">IFO71_07265</name>
</gene>
<dbReference type="InterPro" id="IPR018392">
    <property type="entry name" value="LysM"/>
</dbReference>
<dbReference type="Pfam" id="PF01476">
    <property type="entry name" value="LysM"/>
    <property type="match status" value="1"/>
</dbReference>
<dbReference type="InterPro" id="IPR036779">
    <property type="entry name" value="LysM_dom_sf"/>
</dbReference>
<keyword evidence="5" id="KW-1185">Reference proteome</keyword>
<dbReference type="Gene3D" id="2.60.40.10">
    <property type="entry name" value="Immunoglobulins"/>
    <property type="match status" value="1"/>
</dbReference>
<dbReference type="EMBL" id="JACYTR010000010">
    <property type="protein sequence ID" value="MBD8525536.1"/>
    <property type="molecule type" value="Genomic_DNA"/>
</dbReference>
<evidence type="ECO:0000256" key="2">
    <source>
        <dbReference type="SAM" id="SignalP"/>
    </source>
</evidence>
<proteinExistence type="predicted"/>
<accession>A0AAW3ZMB0</accession>